<gene>
    <name evidence="2" type="ORF">E2C06_05815</name>
</gene>
<name>A0A4R5QKY9_9PROT</name>
<evidence type="ECO:0000256" key="1">
    <source>
        <dbReference type="SAM" id="MobiDB-lite"/>
    </source>
</evidence>
<reference evidence="2 3" key="1">
    <citation type="journal article" date="2016" name="J. Microbiol.">
        <title>Dankookia rubra gen. nov., sp. nov., an alphaproteobacterium isolated from sediment of a shallow stream.</title>
        <authorList>
            <person name="Kim W.H."/>
            <person name="Kim D.H."/>
            <person name="Kang K."/>
            <person name="Ahn T.Y."/>
        </authorList>
    </citation>
    <scope>NUCLEOTIDE SEQUENCE [LARGE SCALE GENOMIC DNA]</scope>
    <source>
        <strain evidence="2 3">JCM30602</strain>
    </source>
</reference>
<organism evidence="2 3">
    <name type="scientific">Dankookia rubra</name>
    <dbReference type="NCBI Taxonomy" id="1442381"/>
    <lineage>
        <taxon>Bacteria</taxon>
        <taxon>Pseudomonadati</taxon>
        <taxon>Pseudomonadota</taxon>
        <taxon>Alphaproteobacteria</taxon>
        <taxon>Acetobacterales</taxon>
        <taxon>Roseomonadaceae</taxon>
        <taxon>Dankookia</taxon>
    </lineage>
</organism>
<evidence type="ECO:0000313" key="3">
    <source>
        <dbReference type="Proteomes" id="UP000295096"/>
    </source>
</evidence>
<keyword evidence="3" id="KW-1185">Reference proteome</keyword>
<comment type="caution">
    <text evidence="2">The sequence shown here is derived from an EMBL/GenBank/DDBJ whole genome shotgun (WGS) entry which is preliminary data.</text>
</comment>
<accession>A0A4R5QKY9</accession>
<feature type="compositionally biased region" description="Basic and acidic residues" evidence="1">
    <location>
        <begin position="1"/>
        <end position="10"/>
    </location>
</feature>
<evidence type="ECO:0008006" key="4">
    <source>
        <dbReference type="Google" id="ProtNLM"/>
    </source>
</evidence>
<sequence>MADSNRRQDQTDGAAETMRRGSQQATKVGAEVIGRAGKAAAQQGDAALEAAVSRTGEAMERGMEAARRTGAEVAQRSAAEVTRQAEAIETSGRQSAQVANGAVAGQAETTMRPAMVGMVALPQAFAGFLGDMARTNWQIGQEMLRLANPVALIELQQKMLHGYLDLILAGQATLGRTAQATEEALPKGRES</sequence>
<dbReference type="OrthoDB" id="7285364at2"/>
<dbReference type="AlphaFoldDB" id="A0A4R5QKY9"/>
<dbReference type="Proteomes" id="UP000295096">
    <property type="component" value="Unassembled WGS sequence"/>
</dbReference>
<proteinExistence type="predicted"/>
<feature type="region of interest" description="Disordered" evidence="1">
    <location>
        <begin position="1"/>
        <end position="29"/>
    </location>
</feature>
<evidence type="ECO:0000313" key="2">
    <source>
        <dbReference type="EMBL" id="TDH63357.1"/>
    </source>
</evidence>
<protein>
    <recommendedName>
        <fullName evidence="4">Phasin domain-containing protein</fullName>
    </recommendedName>
</protein>
<dbReference type="RefSeq" id="WP_133287654.1">
    <property type="nucleotide sequence ID" value="NZ_SMSJ01000005.1"/>
</dbReference>
<dbReference type="EMBL" id="SMSJ01000005">
    <property type="protein sequence ID" value="TDH63357.1"/>
    <property type="molecule type" value="Genomic_DNA"/>
</dbReference>